<dbReference type="CDD" id="cd06529">
    <property type="entry name" value="S24_LexA-like"/>
    <property type="match status" value="1"/>
</dbReference>
<dbReference type="Proteomes" id="UP001476282">
    <property type="component" value="Unassembled WGS sequence"/>
</dbReference>
<keyword evidence="3" id="KW-1185">Reference proteome</keyword>
<dbReference type="InterPro" id="IPR039418">
    <property type="entry name" value="LexA-like"/>
</dbReference>
<dbReference type="InterPro" id="IPR036286">
    <property type="entry name" value="LexA/Signal_pep-like_sf"/>
</dbReference>
<dbReference type="EMBL" id="BAABRI010000006">
    <property type="protein sequence ID" value="GAA5482079.1"/>
    <property type="molecule type" value="Genomic_DNA"/>
</dbReference>
<accession>A0ABP9ULA5</accession>
<dbReference type="Gene3D" id="2.10.109.10">
    <property type="entry name" value="Umud Fragment, subunit A"/>
    <property type="match status" value="1"/>
</dbReference>
<comment type="caution">
    <text evidence="2">The sequence shown here is derived from an EMBL/GenBank/DDBJ whole genome shotgun (WGS) entry which is preliminary data.</text>
</comment>
<evidence type="ECO:0000313" key="3">
    <source>
        <dbReference type="Proteomes" id="UP001476282"/>
    </source>
</evidence>
<dbReference type="InterPro" id="IPR015927">
    <property type="entry name" value="Peptidase_S24_S26A/B/C"/>
</dbReference>
<sequence>MIGWAHAGEAVAYEELPGDWQNRIPTECRDPKAFAVSLEGDSMAPEFRDGQLLVLMPSEEAYSGCFVVCRFKDDGVLFRRIEFAGEEIVLHPLNPRYDSRSYPREAFAWIYPVWGSWAQLWKR</sequence>
<reference evidence="2 3" key="1">
    <citation type="submission" date="2024-02" db="EMBL/GenBank/DDBJ databases">
        <title>Haloferula sargassicola NBRC 104335.</title>
        <authorList>
            <person name="Ichikawa N."/>
            <person name="Katano-Makiyama Y."/>
            <person name="Hidaka K."/>
        </authorList>
    </citation>
    <scope>NUCLEOTIDE SEQUENCE [LARGE SCALE GENOMIC DNA]</scope>
    <source>
        <strain evidence="2 3">NBRC 104335</strain>
    </source>
</reference>
<organism evidence="2 3">
    <name type="scientific">Haloferula sargassicola</name>
    <dbReference type="NCBI Taxonomy" id="490096"/>
    <lineage>
        <taxon>Bacteria</taxon>
        <taxon>Pseudomonadati</taxon>
        <taxon>Verrucomicrobiota</taxon>
        <taxon>Verrucomicrobiia</taxon>
        <taxon>Verrucomicrobiales</taxon>
        <taxon>Verrucomicrobiaceae</taxon>
        <taxon>Haloferula</taxon>
    </lineage>
</organism>
<evidence type="ECO:0000313" key="2">
    <source>
        <dbReference type="EMBL" id="GAA5482079.1"/>
    </source>
</evidence>
<name>A0ABP9ULA5_9BACT</name>
<feature type="domain" description="Peptidase S24/S26A/S26B/S26C" evidence="1">
    <location>
        <begin position="2"/>
        <end position="110"/>
    </location>
</feature>
<proteinExistence type="predicted"/>
<gene>
    <name evidence="2" type="ORF">Hsar01_01294</name>
</gene>
<evidence type="ECO:0000259" key="1">
    <source>
        <dbReference type="Pfam" id="PF00717"/>
    </source>
</evidence>
<protein>
    <recommendedName>
        <fullName evidence="1">Peptidase S24/S26A/S26B/S26C domain-containing protein</fullName>
    </recommendedName>
</protein>
<dbReference type="SUPFAM" id="SSF51306">
    <property type="entry name" value="LexA/Signal peptidase"/>
    <property type="match status" value="1"/>
</dbReference>
<dbReference type="Pfam" id="PF00717">
    <property type="entry name" value="Peptidase_S24"/>
    <property type="match status" value="1"/>
</dbReference>